<feature type="compositionally biased region" description="Low complexity" evidence="1">
    <location>
        <begin position="506"/>
        <end position="518"/>
    </location>
</feature>
<feature type="compositionally biased region" description="Polar residues" evidence="1">
    <location>
        <begin position="211"/>
        <end position="227"/>
    </location>
</feature>
<sequence>MPRPPRRPRAAASRTTAVATVASTKHSELASEEIANTSAMVLSIDIPPMPSDNAIASGRRRSSRRSSAASQQTASVPSSDAYGVSDRETKRRASLRQTAATSSARLAAAAPADQARLSTHGPDASGLDMDDTFADIDAHFGDHDDLGDLDDELDAFDGLGSSPPLVSGLGPAHAMVAADNASSSFNVGLFRRGRPRQSSIHSRDDAPIRPSSRSGVATPSFGSNLNLGTFKRRAREPSILGRRRDPSRHKSRDRNGETSGSELDNGPYTSEAESFPMSGRIRRGRRDSRAVQASYAAQPIADSSMASSSNTTSMLLMARTRDRGVPSRKRKSEEGGRDDDLPKRQVIEDAGEEPVAGVAAADSASVSDSEVLPSVERAPSFLPSTPPRQSSVPMSGPDRRRYATPGGPDDEIMAPPMSSGSSSASPTMWPSLKGLMAVGRRARAMPATPLISLSMQNPGLMSDDASDLSSPPSLTHSPNYRSRAPSKAKSKAPTTRRAAAPIENIAPLTTAALAALLPQRHRRGRSNRRGVSGADGASRGDSDEDDELERSALLSEDDDELAHGPRQGGLRRGRSAARTLMPAGSRQKAQKATASRTLTTGKAANSGKNGRPVRRTYGSRSFSDKENEDGAAVDIDADDSTFTPAVGDVFGDDDTTAQALPARKTREFGEELVNAAKKFKEVDGWTLEYEVVSRSSSPVGAR</sequence>
<evidence type="ECO:0000256" key="1">
    <source>
        <dbReference type="SAM" id="MobiDB-lite"/>
    </source>
</evidence>
<protein>
    <submittedName>
        <fullName evidence="2">Uncharacterized protein</fullName>
    </submittedName>
</protein>
<feature type="region of interest" description="Disordered" evidence="1">
    <location>
        <begin position="1"/>
        <end position="32"/>
    </location>
</feature>
<comment type="caution">
    <text evidence="2">The sequence shown here is derived from an EMBL/GenBank/DDBJ whole genome shotgun (WGS) entry which is preliminary data.</text>
</comment>
<proteinExistence type="predicted"/>
<feature type="compositionally biased region" description="Low complexity" evidence="1">
    <location>
        <begin position="97"/>
        <end position="117"/>
    </location>
</feature>
<feature type="compositionally biased region" description="Basic residues" evidence="1">
    <location>
        <begin position="519"/>
        <end position="528"/>
    </location>
</feature>
<accession>A0ABP0D649</accession>
<keyword evidence="3" id="KW-1185">Reference proteome</keyword>
<feature type="region of interest" description="Disordered" evidence="1">
    <location>
        <begin position="44"/>
        <end position="129"/>
    </location>
</feature>
<feature type="compositionally biased region" description="Low complexity" evidence="1">
    <location>
        <begin position="10"/>
        <end position="24"/>
    </location>
</feature>
<dbReference type="EMBL" id="CAWUON010000004">
    <property type="protein sequence ID" value="CAK7263693.1"/>
    <property type="molecule type" value="Genomic_DNA"/>
</dbReference>
<dbReference type="Proteomes" id="UP001642502">
    <property type="component" value="Unassembled WGS sequence"/>
</dbReference>
<feature type="compositionally biased region" description="Polar residues" evidence="1">
    <location>
        <begin position="590"/>
        <end position="608"/>
    </location>
</feature>
<name>A0ABP0D649_9PEZI</name>
<evidence type="ECO:0000313" key="3">
    <source>
        <dbReference type="Proteomes" id="UP001642502"/>
    </source>
</evidence>
<feature type="compositionally biased region" description="Basic and acidic residues" evidence="1">
    <location>
        <begin position="319"/>
        <end position="347"/>
    </location>
</feature>
<reference evidence="2 3" key="1">
    <citation type="submission" date="2024-01" db="EMBL/GenBank/DDBJ databases">
        <authorList>
            <person name="Allen C."/>
            <person name="Tagirdzhanova G."/>
        </authorList>
    </citation>
    <scope>NUCLEOTIDE SEQUENCE [LARGE SCALE GENOMIC DNA]</scope>
    <source>
        <strain evidence="2 3">CBS 119000</strain>
    </source>
</reference>
<gene>
    <name evidence="2" type="ORF">SEPCBS119000_000612</name>
</gene>
<feature type="compositionally biased region" description="Low complexity" evidence="1">
    <location>
        <begin position="413"/>
        <end position="430"/>
    </location>
</feature>
<feature type="region of interest" description="Disordered" evidence="1">
    <location>
        <begin position="318"/>
        <end position="430"/>
    </location>
</feature>
<feature type="compositionally biased region" description="Polar residues" evidence="1">
    <location>
        <begin position="257"/>
        <end position="272"/>
    </location>
</feature>
<feature type="compositionally biased region" description="Low complexity" evidence="1">
    <location>
        <begin position="65"/>
        <end position="79"/>
    </location>
</feature>
<evidence type="ECO:0000313" key="2">
    <source>
        <dbReference type="EMBL" id="CAK7263693.1"/>
    </source>
</evidence>
<feature type="region of interest" description="Disordered" evidence="1">
    <location>
        <begin position="192"/>
        <end position="295"/>
    </location>
</feature>
<feature type="compositionally biased region" description="Acidic residues" evidence="1">
    <location>
        <begin position="626"/>
        <end position="639"/>
    </location>
</feature>
<organism evidence="2 3">
    <name type="scientific">Sporothrix epigloea</name>
    <dbReference type="NCBI Taxonomy" id="1892477"/>
    <lineage>
        <taxon>Eukaryota</taxon>
        <taxon>Fungi</taxon>
        <taxon>Dikarya</taxon>
        <taxon>Ascomycota</taxon>
        <taxon>Pezizomycotina</taxon>
        <taxon>Sordariomycetes</taxon>
        <taxon>Sordariomycetidae</taxon>
        <taxon>Ophiostomatales</taxon>
        <taxon>Ophiostomataceae</taxon>
        <taxon>Sporothrix</taxon>
    </lineage>
</organism>
<feature type="compositionally biased region" description="Low complexity" evidence="1">
    <location>
        <begin position="353"/>
        <end position="371"/>
    </location>
</feature>
<feature type="region of interest" description="Disordered" evidence="1">
    <location>
        <begin position="453"/>
        <end position="654"/>
    </location>
</feature>